<dbReference type="AlphaFoldDB" id="Q2RYG4"/>
<evidence type="ECO:0000313" key="2">
    <source>
        <dbReference type="EMBL" id="ABC20831.1"/>
    </source>
</evidence>
<dbReference type="RefSeq" id="WP_011387787.1">
    <property type="nucleotide sequence ID" value="NC_007643.1"/>
</dbReference>
<dbReference type="PATRIC" id="fig|269796.9.peg.75"/>
<dbReference type="STRING" id="269796.Rru_A0026"/>
<feature type="compositionally biased region" description="Low complexity" evidence="1">
    <location>
        <begin position="1"/>
        <end position="24"/>
    </location>
</feature>
<accession>Q2RYG4</accession>
<dbReference type="EMBL" id="CP000230">
    <property type="protein sequence ID" value="ABC20831.1"/>
    <property type="molecule type" value="Genomic_DNA"/>
</dbReference>
<evidence type="ECO:0000256" key="1">
    <source>
        <dbReference type="SAM" id="MobiDB-lite"/>
    </source>
</evidence>
<dbReference type="KEGG" id="rru:Rru_A0026"/>
<dbReference type="eggNOG" id="ENOG5033S7P">
    <property type="taxonomic scope" value="Bacteria"/>
</dbReference>
<dbReference type="Proteomes" id="UP000001929">
    <property type="component" value="Chromosome"/>
</dbReference>
<evidence type="ECO:0000313" key="3">
    <source>
        <dbReference type="Proteomes" id="UP000001929"/>
    </source>
</evidence>
<protein>
    <submittedName>
        <fullName evidence="2">Uncharacterized protein</fullName>
    </submittedName>
</protein>
<dbReference type="HOGENOM" id="CLU_612330_0_0_5"/>
<organism evidence="2 3">
    <name type="scientific">Rhodospirillum rubrum (strain ATCC 11170 / ATH 1.1.1 / DSM 467 / LMG 4362 / NCIMB 8255 / S1)</name>
    <dbReference type="NCBI Taxonomy" id="269796"/>
    <lineage>
        <taxon>Bacteria</taxon>
        <taxon>Pseudomonadati</taxon>
        <taxon>Pseudomonadota</taxon>
        <taxon>Alphaproteobacteria</taxon>
        <taxon>Rhodospirillales</taxon>
        <taxon>Rhodospirillaceae</taxon>
        <taxon>Rhodospirillum</taxon>
    </lineage>
</organism>
<gene>
    <name evidence="2" type="ordered locus">Rru_A0026</name>
</gene>
<feature type="region of interest" description="Disordered" evidence="1">
    <location>
        <begin position="1"/>
        <end position="25"/>
    </location>
</feature>
<reference evidence="2 3" key="1">
    <citation type="journal article" date="2011" name="Stand. Genomic Sci.">
        <title>Complete genome sequence of Rhodospirillum rubrum type strain (S1).</title>
        <authorList>
            <person name="Munk A.C."/>
            <person name="Copeland A."/>
            <person name="Lucas S."/>
            <person name="Lapidus A."/>
            <person name="Del Rio T.G."/>
            <person name="Barry K."/>
            <person name="Detter J.C."/>
            <person name="Hammon N."/>
            <person name="Israni S."/>
            <person name="Pitluck S."/>
            <person name="Brettin T."/>
            <person name="Bruce D."/>
            <person name="Han C."/>
            <person name="Tapia R."/>
            <person name="Gilna P."/>
            <person name="Schmutz J."/>
            <person name="Larimer F."/>
            <person name="Land M."/>
            <person name="Kyrpides N.C."/>
            <person name="Mavromatis K."/>
            <person name="Richardson P."/>
            <person name="Rohde M."/>
            <person name="Goker M."/>
            <person name="Klenk H.P."/>
            <person name="Zhang Y."/>
            <person name="Roberts G.P."/>
            <person name="Reslewic S."/>
            <person name="Schwartz D.C."/>
        </authorList>
    </citation>
    <scope>NUCLEOTIDE SEQUENCE [LARGE SCALE GENOMIC DNA]</scope>
    <source>
        <strain evidence="3">ATCC 11170 / ATH 1.1.1 / DSM 467 / LMG 4362 / NCIMB 8255 / S1</strain>
    </source>
</reference>
<dbReference type="EnsemblBacteria" id="ABC20831">
    <property type="protein sequence ID" value="ABC20831"/>
    <property type="gene ID" value="Rru_A0026"/>
</dbReference>
<name>Q2RYG4_RHORT</name>
<keyword evidence="3" id="KW-1185">Reference proteome</keyword>
<sequence>MARASTKSAPASAAPPASASRPAPVKVKGRVQEGYVLMRALLERAGHAELATRLGQWQTVDQVLAAAPELVPTLLGMAWELRNREGFSDLFAAPDGGVVDNRADPIAPCGRSFDQIVQSHLYATARVVFTRNQGAWAVAEAKRAQARWRKEQEEAPKGLFSRLFGRKREPVFNPQDFLTRCPSHGLYEALKPHLSRLDQFALIPAYAQLRRTQAEVLGDLIARFNQPDQILFLAGLTEGDISVLRNCARIYAEFKLKLRKPKRGRDEPDQRLSEEDEARLLEEESRVFRDLMSSHHKAIDELRIMGPNAEKLIHLVAPVFGDRIWAIFDDPAGLRNVVNTPEHLLPALGPFSRYVTPELSATFLQMNDQEIIKDILRFGRETFKEAEYAFYLSDSSRLPVWSSLPQKFNNNFKYQRDALKSGLVRNEMDLRTVAGGVFESLRQGKVL</sequence>
<proteinExistence type="predicted"/>